<proteinExistence type="predicted"/>
<organism evidence="1 2">
    <name type="scientific">Gossypium stocksii</name>
    <dbReference type="NCBI Taxonomy" id="47602"/>
    <lineage>
        <taxon>Eukaryota</taxon>
        <taxon>Viridiplantae</taxon>
        <taxon>Streptophyta</taxon>
        <taxon>Embryophyta</taxon>
        <taxon>Tracheophyta</taxon>
        <taxon>Spermatophyta</taxon>
        <taxon>Magnoliopsida</taxon>
        <taxon>eudicotyledons</taxon>
        <taxon>Gunneridae</taxon>
        <taxon>Pentapetalae</taxon>
        <taxon>rosids</taxon>
        <taxon>malvids</taxon>
        <taxon>Malvales</taxon>
        <taxon>Malvaceae</taxon>
        <taxon>Malvoideae</taxon>
        <taxon>Gossypium</taxon>
    </lineage>
</organism>
<evidence type="ECO:0000313" key="1">
    <source>
        <dbReference type="EMBL" id="KAH1082475.1"/>
    </source>
</evidence>
<sequence>NFKAIEAFALLIDNVETTYSPKTLKNFMKDASATISKTKLFLLWCMYTDHLRNQQEVPNQHQPSITIEQCLECIKAQLDTFGQQMADLITDIHD</sequence>
<protein>
    <submittedName>
        <fullName evidence="1">Uncharacterized protein</fullName>
    </submittedName>
</protein>
<dbReference type="Proteomes" id="UP000828251">
    <property type="component" value="Unassembled WGS sequence"/>
</dbReference>
<reference evidence="1 2" key="1">
    <citation type="journal article" date="2021" name="Plant Biotechnol. J.">
        <title>Multi-omics assisted identification of the key and species-specific regulatory components of drought-tolerant mechanisms in Gossypium stocksii.</title>
        <authorList>
            <person name="Yu D."/>
            <person name="Ke L."/>
            <person name="Zhang D."/>
            <person name="Wu Y."/>
            <person name="Sun Y."/>
            <person name="Mei J."/>
            <person name="Sun J."/>
            <person name="Sun Y."/>
        </authorList>
    </citation>
    <scope>NUCLEOTIDE SEQUENCE [LARGE SCALE GENOMIC DNA]</scope>
    <source>
        <strain evidence="2">cv. E1</strain>
        <tissue evidence="1">Leaf</tissue>
    </source>
</reference>
<accession>A0A9D3VFQ8</accession>
<gene>
    <name evidence="1" type="ORF">J1N35_022236</name>
</gene>
<name>A0A9D3VFQ8_9ROSI</name>
<feature type="non-terminal residue" evidence="1">
    <location>
        <position position="1"/>
    </location>
</feature>
<dbReference type="EMBL" id="JAIQCV010000007">
    <property type="protein sequence ID" value="KAH1082475.1"/>
    <property type="molecule type" value="Genomic_DNA"/>
</dbReference>
<evidence type="ECO:0000313" key="2">
    <source>
        <dbReference type="Proteomes" id="UP000828251"/>
    </source>
</evidence>
<comment type="caution">
    <text evidence="1">The sequence shown here is derived from an EMBL/GenBank/DDBJ whole genome shotgun (WGS) entry which is preliminary data.</text>
</comment>
<keyword evidence="2" id="KW-1185">Reference proteome</keyword>
<dbReference type="AlphaFoldDB" id="A0A9D3VFQ8"/>